<comment type="caution">
    <text evidence="1">The sequence shown here is derived from an EMBL/GenBank/DDBJ whole genome shotgun (WGS) entry which is preliminary data.</text>
</comment>
<organism evidence="1 2">
    <name type="scientific">Capnocytophaga catalasegens</name>
    <dbReference type="NCBI Taxonomy" id="1004260"/>
    <lineage>
        <taxon>Bacteria</taxon>
        <taxon>Pseudomonadati</taxon>
        <taxon>Bacteroidota</taxon>
        <taxon>Flavobacteriia</taxon>
        <taxon>Flavobacteriales</taxon>
        <taxon>Flavobacteriaceae</taxon>
        <taxon>Capnocytophaga</taxon>
    </lineage>
</organism>
<keyword evidence="2" id="KW-1185">Reference proteome</keyword>
<protein>
    <submittedName>
        <fullName evidence="1">Uncharacterized protein</fullName>
    </submittedName>
</protein>
<evidence type="ECO:0000313" key="2">
    <source>
        <dbReference type="Proteomes" id="UP001208692"/>
    </source>
</evidence>
<dbReference type="InterPro" id="IPR046228">
    <property type="entry name" value="DUF6261"/>
</dbReference>
<dbReference type="Pfam" id="PF19775">
    <property type="entry name" value="DUF6261"/>
    <property type="match status" value="1"/>
</dbReference>
<proteinExistence type="predicted"/>
<dbReference type="EMBL" id="BQKB01000011">
    <property type="protein sequence ID" value="GJM52376.1"/>
    <property type="molecule type" value="Genomic_DNA"/>
</dbReference>
<name>A0ABQ4VLG7_9FLAO</name>
<reference evidence="1 2" key="1">
    <citation type="submission" date="2021-11" db="EMBL/GenBank/DDBJ databases">
        <title>Draft genome sequence of Capnocytophaga sp. strain KC07075 isolated from cat oral cavity.</title>
        <authorList>
            <person name="Suzuki M."/>
            <person name="Imaoka K."/>
            <person name="Kimura M."/>
            <person name="Morikawa S."/>
            <person name="Maeda K."/>
        </authorList>
    </citation>
    <scope>NUCLEOTIDE SEQUENCE [LARGE SCALE GENOMIC DNA]</scope>
    <source>
        <strain evidence="1 2">KC07079</strain>
    </source>
</reference>
<sequence>MKKLDARARITEVDDTSDRILLLFKNESNLQSDKFLKSTFKELEKVSSQITESIKRETSISKLEKKDKLRDDALRLLHNVLLGYSSIPIAEVKEKGGKLFAVFSKYGLKVIKENYASKSSLIESLLQDLSNTEMQAISTELLGVPESIEKLREEQTAFTNVRMEYEKAMAIRENTVSASSLKKLLLELINTKLITYLTTMKMVDSGQYEHFYGLVSQVIDSTNLTIQRRNKGKIEKKEINKPMET</sequence>
<dbReference type="RefSeq" id="WP_264845059.1">
    <property type="nucleotide sequence ID" value="NZ_BPMA01000002.1"/>
</dbReference>
<dbReference type="Proteomes" id="UP001208692">
    <property type="component" value="Unassembled WGS sequence"/>
</dbReference>
<evidence type="ECO:0000313" key="1">
    <source>
        <dbReference type="EMBL" id="GJM52376.1"/>
    </source>
</evidence>
<gene>
    <name evidence="1" type="ORF">RCZ16_06940</name>
</gene>
<accession>A0ABQ4VLG7</accession>